<keyword evidence="1" id="KW-0812">Transmembrane</keyword>
<feature type="domain" description="Low molecular weight protein antigen 6 PH" evidence="2">
    <location>
        <begin position="76"/>
        <end position="137"/>
    </location>
</feature>
<feature type="transmembrane region" description="Helical" evidence="1">
    <location>
        <begin position="21"/>
        <end position="42"/>
    </location>
</feature>
<dbReference type="Pfam" id="PF10756">
    <property type="entry name" value="bPH_6"/>
    <property type="match status" value="1"/>
</dbReference>
<feature type="transmembrane region" description="Helical" evidence="1">
    <location>
        <begin position="48"/>
        <end position="65"/>
    </location>
</feature>
<dbReference type="InterPro" id="IPR019692">
    <property type="entry name" value="CFP-6_PH"/>
</dbReference>
<evidence type="ECO:0000313" key="4">
    <source>
        <dbReference type="Proteomes" id="UP001382727"/>
    </source>
</evidence>
<evidence type="ECO:0000313" key="3">
    <source>
        <dbReference type="EMBL" id="WXB75090.1"/>
    </source>
</evidence>
<keyword evidence="4" id="KW-1185">Reference proteome</keyword>
<dbReference type="RefSeq" id="WP_338747804.1">
    <property type="nucleotide sequence ID" value="NZ_CP144913.1"/>
</dbReference>
<keyword evidence="1" id="KW-1133">Transmembrane helix</keyword>
<organism evidence="3 4">
    <name type="scientific">Janibacter alittae</name>
    <dbReference type="NCBI Taxonomy" id="3115209"/>
    <lineage>
        <taxon>Bacteria</taxon>
        <taxon>Bacillati</taxon>
        <taxon>Actinomycetota</taxon>
        <taxon>Actinomycetes</taxon>
        <taxon>Micrococcales</taxon>
        <taxon>Intrasporangiaceae</taxon>
        <taxon>Janibacter</taxon>
    </lineage>
</organism>
<dbReference type="Proteomes" id="UP001382727">
    <property type="component" value="Chromosome"/>
</dbReference>
<reference evidence="3 4" key="1">
    <citation type="submission" date="2024-02" db="EMBL/GenBank/DDBJ databases">
        <title>Janibacter sp. nov., isolated from gut of marine sandworm.</title>
        <authorList>
            <person name="Kim B."/>
            <person name="Jun M.O."/>
            <person name="Shin N.-R."/>
        </authorList>
    </citation>
    <scope>NUCLEOTIDE SEQUENCE [LARGE SCALE GENOMIC DNA]</scope>
    <source>
        <strain evidence="3 4">A1S7</strain>
    </source>
</reference>
<sequence length="144" mass="15250">MPAVTAAGRSSGQIFRPVRGRIVPIVIGVGILVGAVVLALTMPGHYGVVDRLTIAGIGVATAAFLHRYATIHARPDAAGLWVRNLGPGEYVPWEDIVAVRFSQGMPWVRLDLADGTDMAVMAIQRADGPRSGDEAQRLADLVGR</sequence>
<evidence type="ECO:0000259" key="2">
    <source>
        <dbReference type="Pfam" id="PF10756"/>
    </source>
</evidence>
<accession>A0ABZ2MDG5</accession>
<evidence type="ECO:0000256" key="1">
    <source>
        <dbReference type="SAM" id="Phobius"/>
    </source>
</evidence>
<name>A0ABZ2MDG5_9MICO</name>
<protein>
    <submittedName>
        <fullName evidence="3">PH domain-containing protein</fullName>
    </submittedName>
</protein>
<dbReference type="EMBL" id="CP144913">
    <property type="protein sequence ID" value="WXB75090.1"/>
    <property type="molecule type" value="Genomic_DNA"/>
</dbReference>
<proteinExistence type="predicted"/>
<gene>
    <name evidence="3" type="ORF">V1351_08900</name>
</gene>
<keyword evidence="1" id="KW-0472">Membrane</keyword>